<dbReference type="PANTHER" id="PTHR46720">
    <property type="entry name" value="HYDROXYLASE, PUTATIVE (AFU_ORTHOLOGUE AFUA_3G01460)-RELATED"/>
    <property type="match status" value="1"/>
</dbReference>
<keyword evidence="4" id="KW-1133">Transmembrane helix</keyword>
<keyword evidence="2" id="KW-0274">FAD</keyword>
<protein>
    <recommendedName>
        <fullName evidence="5">FAD-binding domain-containing protein</fullName>
    </recommendedName>
</protein>
<dbReference type="Pfam" id="PF13450">
    <property type="entry name" value="NAD_binding_8"/>
    <property type="match status" value="1"/>
</dbReference>
<dbReference type="FunFam" id="3.50.50.60:FF:000153">
    <property type="entry name" value="Salicylate hydroxylase, putative"/>
    <property type="match status" value="1"/>
</dbReference>
<keyword evidence="4" id="KW-0472">Membrane</keyword>
<evidence type="ECO:0000259" key="5">
    <source>
        <dbReference type="Pfam" id="PF01494"/>
    </source>
</evidence>
<dbReference type="InterPro" id="IPR002938">
    <property type="entry name" value="FAD-bd"/>
</dbReference>
<evidence type="ECO:0000256" key="3">
    <source>
        <dbReference type="ARBA" id="ARBA00023002"/>
    </source>
</evidence>
<dbReference type="InterPro" id="IPR036188">
    <property type="entry name" value="FAD/NAD-bd_sf"/>
</dbReference>
<dbReference type="PRINTS" id="PR00420">
    <property type="entry name" value="RNGMNOXGNASE"/>
</dbReference>
<dbReference type="RefSeq" id="XP_001394504.3">
    <property type="nucleotide sequence ID" value="XM_001394467.3"/>
</dbReference>
<organism evidence="6">
    <name type="scientific">Aspergillus niger</name>
    <dbReference type="NCBI Taxonomy" id="5061"/>
    <lineage>
        <taxon>Eukaryota</taxon>
        <taxon>Fungi</taxon>
        <taxon>Dikarya</taxon>
        <taxon>Ascomycota</taxon>
        <taxon>Pezizomycotina</taxon>
        <taxon>Eurotiomycetes</taxon>
        <taxon>Eurotiomycetidae</taxon>
        <taxon>Eurotiales</taxon>
        <taxon>Aspergillaceae</taxon>
        <taxon>Aspergillus</taxon>
        <taxon>Aspergillus subgen. Circumdati</taxon>
    </lineage>
</organism>
<dbReference type="AlphaFoldDB" id="A0AAJ6QER5"/>
<sequence>MSPSKKDFHVAIIGGGIAGVTLAIALHHRNIPVTIYEQAHEFGEVGAGVSFSPNAVQAMKYCHEGIHNAFEKVCTRNLWPTKQKVWFDYLDGYNHKESPQNGRQNIEFTISNSLGQNGVHRAHFLDELIKLVPKEISRFNKRLEDIHERISDGKLIMKFADGSEDVADLVIGCDGIKSQVRQIIVGADHPSAKPSYTHKYAYRGLVPMDKAVEAIGEELASNSCMHMGPGGHMLTFPVNGGKTLNIVAFHTTTDEWAEYPRLTRQGTRDEVLRDFAGYGPNVTNLLKLTDPQLSVWAIFDLGDHPVPTFYKGRVGISGDAAHATSPHHGAGAGFCIEDTAVLATLLEDERVQTHKDLQAVLAAFDENRRERSQWLVQSSRFIGDCYEWRADGVGSDFKKIEEAINYRNGVIANVDVGKMCEEAKGVLGRKIEKASFGDWLRGFVIVVIVVMRDYGIIGM</sequence>
<dbReference type="VEuPathDB" id="FungiDB:An11g05130"/>
<evidence type="ECO:0000256" key="1">
    <source>
        <dbReference type="ARBA" id="ARBA00022630"/>
    </source>
</evidence>
<evidence type="ECO:0000256" key="4">
    <source>
        <dbReference type="SAM" id="Phobius"/>
    </source>
</evidence>
<dbReference type="GeneID" id="4984744"/>
<dbReference type="KEGG" id="ang:An11g05130"/>
<feature type="transmembrane region" description="Helical" evidence="4">
    <location>
        <begin position="7"/>
        <end position="26"/>
    </location>
</feature>
<dbReference type="SUPFAM" id="SSF54373">
    <property type="entry name" value="FAD-linked reductases, C-terminal domain"/>
    <property type="match status" value="1"/>
</dbReference>
<dbReference type="GO" id="GO:0016491">
    <property type="term" value="F:oxidoreductase activity"/>
    <property type="evidence" value="ECO:0007669"/>
    <property type="project" value="UniProtKB-KW"/>
</dbReference>
<keyword evidence="1" id="KW-0285">Flavoprotein</keyword>
<gene>
    <name evidence="6" type="ORF">An11g05130</name>
</gene>
<accession>A0AAJ6QER5</accession>
<dbReference type="PANTHER" id="PTHR46720:SF3">
    <property type="entry name" value="FAD-BINDING DOMAIN-CONTAINING PROTEIN-RELATED"/>
    <property type="match status" value="1"/>
</dbReference>
<dbReference type="InterPro" id="IPR051104">
    <property type="entry name" value="FAD_monoxygenase"/>
</dbReference>
<evidence type="ECO:0000313" key="6">
    <source>
        <dbReference type="RefSeq" id="XP_001394504.3"/>
    </source>
</evidence>
<dbReference type="GO" id="GO:0044550">
    <property type="term" value="P:secondary metabolite biosynthetic process"/>
    <property type="evidence" value="ECO:0007669"/>
    <property type="project" value="UniProtKB-ARBA"/>
</dbReference>
<name>A0AAJ6QER5_ASPNG</name>
<evidence type="ECO:0000256" key="2">
    <source>
        <dbReference type="ARBA" id="ARBA00022827"/>
    </source>
</evidence>
<proteinExistence type="predicted"/>
<dbReference type="SUPFAM" id="SSF51905">
    <property type="entry name" value="FAD/NAD(P)-binding domain"/>
    <property type="match status" value="1"/>
</dbReference>
<reference evidence="6" key="2">
    <citation type="submission" date="2025-08" db="UniProtKB">
        <authorList>
            <consortium name="RefSeq"/>
        </authorList>
    </citation>
    <scope>IDENTIFICATION</scope>
</reference>
<feature type="domain" description="FAD-binding" evidence="5">
    <location>
        <begin position="166"/>
        <end position="378"/>
    </location>
</feature>
<keyword evidence="3" id="KW-0560">Oxidoreductase</keyword>
<dbReference type="Pfam" id="PF01494">
    <property type="entry name" value="FAD_binding_3"/>
    <property type="match status" value="1"/>
</dbReference>
<reference evidence="6" key="1">
    <citation type="submission" date="2025-02" db="EMBL/GenBank/DDBJ databases">
        <authorList>
            <consortium name="NCBI Genome Project"/>
        </authorList>
    </citation>
    <scope>NUCLEOTIDE SEQUENCE</scope>
</reference>
<keyword evidence="4" id="KW-0812">Transmembrane</keyword>
<dbReference type="Gene3D" id="3.50.50.60">
    <property type="entry name" value="FAD/NAD(P)-binding domain"/>
    <property type="match status" value="1"/>
</dbReference>